<organism evidence="2 3">
    <name type="scientific">Colocasia esculenta</name>
    <name type="common">Wild taro</name>
    <name type="synonym">Arum esculentum</name>
    <dbReference type="NCBI Taxonomy" id="4460"/>
    <lineage>
        <taxon>Eukaryota</taxon>
        <taxon>Viridiplantae</taxon>
        <taxon>Streptophyta</taxon>
        <taxon>Embryophyta</taxon>
        <taxon>Tracheophyta</taxon>
        <taxon>Spermatophyta</taxon>
        <taxon>Magnoliopsida</taxon>
        <taxon>Liliopsida</taxon>
        <taxon>Araceae</taxon>
        <taxon>Aroideae</taxon>
        <taxon>Colocasieae</taxon>
        <taxon>Colocasia</taxon>
    </lineage>
</organism>
<accession>A0A843X8Q6</accession>
<name>A0A843X8Q6_COLES</name>
<keyword evidence="3" id="KW-1185">Reference proteome</keyword>
<dbReference type="AlphaFoldDB" id="A0A843X8Q6"/>
<dbReference type="Proteomes" id="UP000652761">
    <property type="component" value="Unassembled WGS sequence"/>
</dbReference>
<feature type="non-terminal residue" evidence="2">
    <location>
        <position position="1"/>
    </location>
</feature>
<comment type="caution">
    <text evidence="2">The sequence shown here is derived from an EMBL/GenBank/DDBJ whole genome shotgun (WGS) entry which is preliminary data.</text>
</comment>
<evidence type="ECO:0000313" key="2">
    <source>
        <dbReference type="EMBL" id="MQM15722.1"/>
    </source>
</evidence>
<reference evidence="2" key="1">
    <citation type="submission" date="2017-07" db="EMBL/GenBank/DDBJ databases">
        <title>Taro Niue Genome Assembly and Annotation.</title>
        <authorList>
            <person name="Atibalentja N."/>
            <person name="Keating K."/>
            <person name="Fields C.J."/>
        </authorList>
    </citation>
    <scope>NUCLEOTIDE SEQUENCE</scope>
    <source>
        <strain evidence="2">Niue_2</strain>
        <tissue evidence="2">Leaf</tissue>
    </source>
</reference>
<dbReference type="EMBL" id="NMUH01006652">
    <property type="protein sequence ID" value="MQM15722.1"/>
    <property type="molecule type" value="Genomic_DNA"/>
</dbReference>
<feature type="region of interest" description="Disordered" evidence="1">
    <location>
        <begin position="13"/>
        <end position="33"/>
    </location>
</feature>
<evidence type="ECO:0000313" key="3">
    <source>
        <dbReference type="Proteomes" id="UP000652761"/>
    </source>
</evidence>
<proteinExistence type="predicted"/>
<gene>
    <name evidence="2" type="ORF">Taro_048672</name>
</gene>
<evidence type="ECO:0000256" key="1">
    <source>
        <dbReference type="SAM" id="MobiDB-lite"/>
    </source>
</evidence>
<sequence length="113" mass="12687">ETDITELEEKIERRDSKRFSEGPRNLNPFATHSLPSYTGAPSNSFASLFSRRPFLRRYLLIQAVRGASLLSLPRGFGSLADGCAVSYVAKSCLYTQFFLLGDCNNISFNVYNH</sequence>
<protein>
    <submittedName>
        <fullName evidence="2">Uncharacterized protein</fullName>
    </submittedName>
</protein>